<feature type="region of interest" description="Disordered" evidence="1">
    <location>
        <begin position="513"/>
        <end position="540"/>
    </location>
</feature>
<feature type="compositionally biased region" description="Polar residues" evidence="1">
    <location>
        <begin position="83"/>
        <end position="95"/>
    </location>
</feature>
<dbReference type="OrthoDB" id="3935414at2759"/>
<feature type="compositionally biased region" description="Polar residues" evidence="1">
    <location>
        <begin position="334"/>
        <end position="343"/>
    </location>
</feature>
<feature type="region of interest" description="Disordered" evidence="1">
    <location>
        <begin position="142"/>
        <end position="347"/>
    </location>
</feature>
<feature type="compositionally biased region" description="Polar residues" evidence="1">
    <location>
        <begin position="429"/>
        <end position="459"/>
    </location>
</feature>
<organism evidence="2 3">
    <name type="scientific">Elsinoe australis</name>
    <dbReference type="NCBI Taxonomy" id="40998"/>
    <lineage>
        <taxon>Eukaryota</taxon>
        <taxon>Fungi</taxon>
        <taxon>Dikarya</taxon>
        <taxon>Ascomycota</taxon>
        <taxon>Pezizomycotina</taxon>
        <taxon>Dothideomycetes</taxon>
        <taxon>Dothideomycetidae</taxon>
        <taxon>Myriangiales</taxon>
        <taxon>Elsinoaceae</taxon>
        <taxon>Elsinoe</taxon>
    </lineage>
</organism>
<comment type="caution">
    <text evidence="2">The sequence shown here is derived from an EMBL/GenBank/DDBJ whole genome shotgun (WGS) entry which is preliminary data.</text>
</comment>
<feature type="region of interest" description="Disordered" evidence="1">
    <location>
        <begin position="11"/>
        <end position="95"/>
    </location>
</feature>
<gene>
    <name evidence="2" type="ORF">B9Z65_8631</name>
</gene>
<dbReference type="AlphaFoldDB" id="A0A2P7YEB1"/>
<name>A0A2P7YEB1_9PEZI</name>
<keyword evidence="3" id="KW-1185">Reference proteome</keyword>
<dbReference type="EMBL" id="NHZQ01000447">
    <property type="protein sequence ID" value="PSK34305.1"/>
    <property type="molecule type" value="Genomic_DNA"/>
</dbReference>
<feature type="compositionally biased region" description="Basic and acidic residues" evidence="1">
    <location>
        <begin position="376"/>
        <end position="408"/>
    </location>
</feature>
<protein>
    <submittedName>
        <fullName evidence="2">Uncharacterized protein</fullName>
    </submittedName>
</protein>
<feature type="region of interest" description="Disordered" evidence="1">
    <location>
        <begin position="564"/>
        <end position="591"/>
    </location>
</feature>
<feature type="compositionally biased region" description="Low complexity" evidence="1">
    <location>
        <begin position="228"/>
        <end position="250"/>
    </location>
</feature>
<feature type="compositionally biased region" description="Polar residues" evidence="1">
    <location>
        <begin position="142"/>
        <end position="157"/>
    </location>
</feature>
<feature type="compositionally biased region" description="Low complexity" evidence="1">
    <location>
        <begin position="36"/>
        <end position="46"/>
    </location>
</feature>
<evidence type="ECO:0000256" key="1">
    <source>
        <dbReference type="SAM" id="MobiDB-lite"/>
    </source>
</evidence>
<feature type="region of interest" description="Disordered" evidence="1">
    <location>
        <begin position="376"/>
        <end position="501"/>
    </location>
</feature>
<reference evidence="2 3" key="1">
    <citation type="submission" date="2017-05" db="EMBL/GenBank/DDBJ databases">
        <title>Draft genome sequence of Elsinoe australis.</title>
        <authorList>
            <person name="Cheng Q."/>
        </authorList>
    </citation>
    <scope>NUCLEOTIDE SEQUENCE [LARGE SCALE GENOMIC DNA]</scope>
    <source>
        <strain evidence="2 3">NL1</strain>
    </source>
</reference>
<accession>A0A2P7YEB1</accession>
<evidence type="ECO:0000313" key="3">
    <source>
        <dbReference type="Proteomes" id="UP000243723"/>
    </source>
</evidence>
<evidence type="ECO:0000313" key="2">
    <source>
        <dbReference type="EMBL" id="PSK34305.1"/>
    </source>
</evidence>
<sequence length="609" mass="65768">MASGLAFHNLNTNVNPLLSNPPARASIQAPKPEPEPAAAAPAPKKPTWQASAARPNLQPKKNGGQGHAAAAAAKALSGHSRLQKQGSASSLTLSNFPMPGQAMASMLQQRSADGLLTPDNEKQMMGLGIHQSRSMAQLTVFSNKSGASSARSINSDKSGSESKKGNSLGNGVGFTFKNTTNFVHPNRQAPRTHTPLSRSQNASQRSLTYEEEDDDVVVERMNSVTSDGGWKSGWSVNGGSVSGPSTGPNGELLEEKEEISGGDLAPEDMPATIIEEQDDLHDGERSPGRTASPARLPTPPNDSSSQNSSKSGRSLRSRKSSLSMRLRAKDSEDNGSAPTSPVRSSFDRALNMLGRSVENEDPVTRRASIAAARRAFEEKEAAKDRMFAEKEAKREERRRKSDAHDRPLWRRRPSNAVDSAVDSAEEKSPTYQVARSNSIARNGSIVRTGSLSRSNSINFSRPLFSPAEEDDIDPLSRVPEQESTPESAEFPAYQETEQPNHSLFSAAYQEDAQDGGLFPPMRATPDQEQEGGLFPPPAPIQQGAIYNINGKMYDEYGMPIHQVVLPGHGEDGDDSSFADSRGRRLSKTKQAKGKLSKFSAWSKTRMLRV</sequence>
<feature type="compositionally biased region" description="Polar residues" evidence="1">
    <location>
        <begin position="176"/>
        <end position="207"/>
    </location>
</feature>
<proteinExistence type="predicted"/>
<dbReference type="Proteomes" id="UP000243723">
    <property type="component" value="Unassembled WGS sequence"/>
</dbReference>
<feature type="compositionally biased region" description="Low complexity" evidence="1">
    <location>
        <begin position="303"/>
        <end position="312"/>
    </location>
</feature>